<evidence type="ECO:0000313" key="2">
    <source>
        <dbReference type="EMBL" id="KAK9686710.1"/>
    </source>
</evidence>
<feature type="transmembrane region" description="Helical" evidence="1">
    <location>
        <begin position="63"/>
        <end position="84"/>
    </location>
</feature>
<proteinExistence type="predicted"/>
<keyword evidence="1" id="KW-0472">Membrane</keyword>
<evidence type="ECO:0000256" key="1">
    <source>
        <dbReference type="SAM" id="Phobius"/>
    </source>
</evidence>
<accession>A0AAW1IB65</accession>
<protein>
    <submittedName>
        <fullName evidence="2">Uncharacterized protein</fullName>
    </submittedName>
</protein>
<reference evidence="2 3" key="1">
    <citation type="journal article" date="2024" name="BMC Genomics">
        <title>De novo assembly and annotation of Popillia japonica's genome with initial clues to its potential as an invasive pest.</title>
        <authorList>
            <person name="Cucini C."/>
            <person name="Boschi S."/>
            <person name="Funari R."/>
            <person name="Cardaioli E."/>
            <person name="Iannotti N."/>
            <person name="Marturano G."/>
            <person name="Paoli F."/>
            <person name="Bruttini M."/>
            <person name="Carapelli A."/>
            <person name="Frati F."/>
            <person name="Nardi F."/>
        </authorList>
    </citation>
    <scope>NUCLEOTIDE SEQUENCE [LARGE SCALE GENOMIC DNA]</scope>
    <source>
        <strain evidence="2">DMR45628</strain>
    </source>
</reference>
<dbReference type="EMBL" id="JASPKY010000687">
    <property type="protein sequence ID" value="KAK9686710.1"/>
    <property type="molecule type" value="Genomic_DNA"/>
</dbReference>
<keyword evidence="1" id="KW-0812">Transmembrane</keyword>
<keyword evidence="3" id="KW-1185">Reference proteome</keyword>
<organism evidence="2 3">
    <name type="scientific">Popillia japonica</name>
    <name type="common">Japanese beetle</name>
    <dbReference type="NCBI Taxonomy" id="7064"/>
    <lineage>
        <taxon>Eukaryota</taxon>
        <taxon>Metazoa</taxon>
        <taxon>Ecdysozoa</taxon>
        <taxon>Arthropoda</taxon>
        <taxon>Hexapoda</taxon>
        <taxon>Insecta</taxon>
        <taxon>Pterygota</taxon>
        <taxon>Neoptera</taxon>
        <taxon>Endopterygota</taxon>
        <taxon>Coleoptera</taxon>
        <taxon>Polyphaga</taxon>
        <taxon>Scarabaeiformia</taxon>
        <taxon>Scarabaeidae</taxon>
        <taxon>Rutelinae</taxon>
        <taxon>Popillia</taxon>
    </lineage>
</organism>
<name>A0AAW1IB65_POPJA</name>
<evidence type="ECO:0000313" key="3">
    <source>
        <dbReference type="Proteomes" id="UP001458880"/>
    </source>
</evidence>
<gene>
    <name evidence="2" type="ORF">QE152_g36995</name>
</gene>
<comment type="caution">
    <text evidence="2">The sequence shown here is derived from an EMBL/GenBank/DDBJ whole genome shotgun (WGS) entry which is preliminary data.</text>
</comment>
<sequence>MLHIIDCTNNIVNKKCFFFVLIVYLIEKQRLKCNSFLQILSSASPLNRGHQLPSNVALLVPSLNFTALIKILIYAVCLIIYISFFL</sequence>
<dbReference type="Proteomes" id="UP001458880">
    <property type="component" value="Unassembled WGS sequence"/>
</dbReference>
<dbReference type="AlphaFoldDB" id="A0AAW1IB65"/>
<keyword evidence="1" id="KW-1133">Transmembrane helix</keyword>